<dbReference type="AlphaFoldDB" id="A0A699WXC4"/>
<comment type="caution">
    <text evidence="1">The sequence shown here is derived from an EMBL/GenBank/DDBJ whole genome shotgun (WGS) entry which is preliminary data.</text>
</comment>
<reference evidence="1" key="1">
    <citation type="journal article" date="2019" name="Sci. Rep.">
        <title>Draft genome of Tanacetum cinerariifolium, the natural source of mosquito coil.</title>
        <authorList>
            <person name="Yamashiro T."/>
            <person name="Shiraishi A."/>
            <person name="Satake H."/>
            <person name="Nakayama K."/>
        </authorList>
    </citation>
    <scope>NUCLEOTIDE SEQUENCE</scope>
</reference>
<name>A0A699WXC4_TANCI</name>
<protein>
    <submittedName>
        <fullName evidence="1">Uncharacterized protein</fullName>
    </submittedName>
</protein>
<gene>
    <name evidence="1" type="ORF">Tci_924136</name>
</gene>
<dbReference type="EMBL" id="BKCJ011778772">
    <property type="protein sequence ID" value="GFD52167.1"/>
    <property type="molecule type" value="Genomic_DNA"/>
</dbReference>
<accession>A0A699WXC4</accession>
<organism evidence="1">
    <name type="scientific">Tanacetum cinerariifolium</name>
    <name type="common">Dalmatian daisy</name>
    <name type="synonym">Chrysanthemum cinerariifolium</name>
    <dbReference type="NCBI Taxonomy" id="118510"/>
    <lineage>
        <taxon>Eukaryota</taxon>
        <taxon>Viridiplantae</taxon>
        <taxon>Streptophyta</taxon>
        <taxon>Embryophyta</taxon>
        <taxon>Tracheophyta</taxon>
        <taxon>Spermatophyta</taxon>
        <taxon>Magnoliopsida</taxon>
        <taxon>eudicotyledons</taxon>
        <taxon>Gunneridae</taxon>
        <taxon>Pentapetalae</taxon>
        <taxon>asterids</taxon>
        <taxon>campanulids</taxon>
        <taxon>Asterales</taxon>
        <taxon>Asteraceae</taxon>
        <taxon>Asteroideae</taxon>
        <taxon>Anthemideae</taxon>
        <taxon>Anthemidinae</taxon>
        <taxon>Tanacetum</taxon>
    </lineage>
</organism>
<sequence length="104" mass="10944">MEADLAAYHGSNVASNFAAQTIVAINKGPEDTQDEQGNPISAASQRTAFENAFEKKYTGPKAKRILYLYGDGSVDAADKLAKITTIGAGNADIYNAYAALAQQA</sequence>
<proteinExistence type="predicted"/>
<feature type="non-terminal residue" evidence="1">
    <location>
        <position position="104"/>
    </location>
</feature>
<evidence type="ECO:0000313" key="1">
    <source>
        <dbReference type="EMBL" id="GFD52167.1"/>
    </source>
</evidence>